<proteinExistence type="predicted"/>
<accession>A0A916NPS6</accession>
<dbReference type="Proteomes" id="UP000693672">
    <property type="component" value="Unassembled WGS sequence"/>
</dbReference>
<gene>
    <name evidence="1" type="ORF">PAESOLCIP111_01987</name>
</gene>
<keyword evidence="2" id="KW-1185">Reference proteome</keyword>
<dbReference type="AlphaFoldDB" id="A0A916NPS6"/>
<evidence type="ECO:0000313" key="1">
    <source>
        <dbReference type="EMBL" id="CAG7617148.1"/>
    </source>
</evidence>
<protein>
    <submittedName>
        <fullName evidence="1">Uncharacterized protein</fullName>
    </submittedName>
</protein>
<name>A0A916NPS6_9BACL</name>
<dbReference type="EMBL" id="CAJVAS010000006">
    <property type="protein sequence ID" value="CAG7617148.1"/>
    <property type="molecule type" value="Genomic_DNA"/>
</dbReference>
<organism evidence="1 2">
    <name type="scientific">Paenibacillus solanacearum</name>
    <dbReference type="NCBI Taxonomy" id="2048548"/>
    <lineage>
        <taxon>Bacteria</taxon>
        <taxon>Bacillati</taxon>
        <taxon>Bacillota</taxon>
        <taxon>Bacilli</taxon>
        <taxon>Bacillales</taxon>
        <taxon>Paenibacillaceae</taxon>
        <taxon>Paenibacillus</taxon>
    </lineage>
</organism>
<sequence length="57" mass="6967">MMEKDIANLIDILHLEEKEILERFRFTMEGRRLTKAEALRFIQFLRDELEKNPPLKH</sequence>
<reference evidence="1" key="1">
    <citation type="submission" date="2021-06" db="EMBL/GenBank/DDBJ databases">
        <authorList>
            <person name="Criscuolo A."/>
        </authorList>
    </citation>
    <scope>NUCLEOTIDE SEQUENCE</scope>
    <source>
        <strain evidence="1">CIP111600</strain>
    </source>
</reference>
<comment type="caution">
    <text evidence="1">The sequence shown here is derived from an EMBL/GenBank/DDBJ whole genome shotgun (WGS) entry which is preliminary data.</text>
</comment>
<evidence type="ECO:0000313" key="2">
    <source>
        <dbReference type="Proteomes" id="UP000693672"/>
    </source>
</evidence>
<dbReference type="RefSeq" id="WP_218091766.1">
    <property type="nucleotide sequence ID" value="NZ_CAJVAS010000006.1"/>
</dbReference>